<evidence type="ECO:0000313" key="4">
    <source>
        <dbReference type="EMBL" id="CAH0992752.1"/>
    </source>
</evidence>
<evidence type="ECO:0000256" key="1">
    <source>
        <dbReference type="ARBA" id="ARBA00022741"/>
    </source>
</evidence>
<dbReference type="SUPFAM" id="SSF52540">
    <property type="entry name" value="P-loop containing nucleoside triphosphate hydrolases"/>
    <property type="match status" value="1"/>
</dbReference>
<reference evidence="4" key="1">
    <citation type="submission" date="2021-12" db="EMBL/GenBank/DDBJ databases">
        <authorList>
            <person name="Rodrigo-Torres L."/>
            <person name="Arahal R. D."/>
            <person name="Lucena T."/>
        </authorList>
    </citation>
    <scope>NUCLEOTIDE SEQUENCE</scope>
    <source>
        <strain evidence="4">CECT 8267</strain>
    </source>
</reference>
<dbReference type="InterPro" id="IPR003439">
    <property type="entry name" value="ABC_transporter-like_ATP-bd"/>
</dbReference>
<dbReference type="PROSITE" id="PS00211">
    <property type="entry name" value="ABC_TRANSPORTER_1"/>
    <property type="match status" value="1"/>
</dbReference>
<dbReference type="GO" id="GO:0005524">
    <property type="term" value="F:ATP binding"/>
    <property type="evidence" value="ECO:0007669"/>
    <property type="project" value="UniProtKB-KW"/>
</dbReference>
<dbReference type="PANTHER" id="PTHR43158:SF2">
    <property type="entry name" value="SKFA PEPTIDE EXPORT ATP-BINDING PROTEIN SKFE"/>
    <property type="match status" value="1"/>
</dbReference>
<name>A0ABM9AHP8_9GAMM</name>
<evidence type="ECO:0000256" key="2">
    <source>
        <dbReference type="ARBA" id="ARBA00022840"/>
    </source>
</evidence>
<dbReference type="Gene3D" id="3.40.50.300">
    <property type="entry name" value="P-loop containing nucleotide triphosphate hydrolases"/>
    <property type="match status" value="1"/>
</dbReference>
<dbReference type="SMART" id="SM00382">
    <property type="entry name" value="AAA"/>
    <property type="match status" value="1"/>
</dbReference>
<dbReference type="PROSITE" id="PS50893">
    <property type="entry name" value="ABC_TRANSPORTER_2"/>
    <property type="match status" value="1"/>
</dbReference>
<accession>A0ABM9AHP8</accession>
<proteinExistence type="predicted"/>
<organism evidence="4 5">
    <name type="scientific">Sinobacterium norvegicum</name>
    <dbReference type="NCBI Taxonomy" id="1641715"/>
    <lineage>
        <taxon>Bacteria</taxon>
        <taxon>Pseudomonadati</taxon>
        <taxon>Pseudomonadota</taxon>
        <taxon>Gammaproteobacteria</taxon>
        <taxon>Cellvibrionales</taxon>
        <taxon>Spongiibacteraceae</taxon>
        <taxon>Sinobacterium</taxon>
    </lineage>
</organism>
<evidence type="ECO:0000313" key="5">
    <source>
        <dbReference type="Proteomes" id="UP000838100"/>
    </source>
</evidence>
<dbReference type="InterPro" id="IPR003593">
    <property type="entry name" value="AAA+_ATPase"/>
</dbReference>
<dbReference type="InterPro" id="IPR027417">
    <property type="entry name" value="P-loop_NTPase"/>
</dbReference>
<comment type="caution">
    <text evidence="4">The sequence shown here is derived from an EMBL/GenBank/DDBJ whole genome shotgun (WGS) entry which is preliminary data.</text>
</comment>
<dbReference type="RefSeq" id="WP_237445429.1">
    <property type="nucleotide sequence ID" value="NZ_CAKLPX010000003.1"/>
</dbReference>
<gene>
    <name evidence="4" type="primary">potA_2</name>
    <name evidence="4" type="ORF">SIN8267_02889</name>
</gene>
<dbReference type="InterPro" id="IPR017871">
    <property type="entry name" value="ABC_transporter-like_CS"/>
</dbReference>
<dbReference type="EMBL" id="CAKLPX010000003">
    <property type="protein sequence ID" value="CAH0992752.1"/>
    <property type="molecule type" value="Genomic_DNA"/>
</dbReference>
<keyword evidence="2 4" id="KW-0067">ATP-binding</keyword>
<feature type="domain" description="ABC transporter" evidence="3">
    <location>
        <begin position="5"/>
        <end position="220"/>
    </location>
</feature>
<keyword evidence="1" id="KW-0547">Nucleotide-binding</keyword>
<dbReference type="Proteomes" id="UP000838100">
    <property type="component" value="Unassembled WGS sequence"/>
</dbReference>
<dbReference type="PANTHER" id="PTHR43158">
    <property type="entry name" value="SKFA PEPTIDE EXPORT ATP-BINDING PROTEIN SKFE"/>
    <property type="match status" value="1"/>
</dbReference>
<dbReference type="Pfam" id="PF00005">
    <property type="entry name" value="ABC_tran"/>
    <property type="match status" value="1"/>
</dbReference>
<sequence length="220" mass="24549">MKAELKLDGIQFGYDSKQLINVNHCVFSSGEIVWLKGENGSGKTTLMRLLAGLLSPSSGRLNLKDQQGNVLSAKQRQERIVYLHPTPYLFDMSVIKNLKLFSRSSHPVALKQALSLFSLDDIQHWHVKKLSAGQQQRLALARAWLKKPLFLLLDETLVHLDQQKLGMINGLLQQMVDDGCCIISCSHQADAVTFGNSREITIKNGSLYELPTSVEAQTYG</sequence>
<evidence type="ECO:0000259" key="3">
    <source>
        <dbReference type="PROSITE" id="PS50893"/>
    </source>
</evidence>
<protein>
    <submittedName>
        <fullName evidence="4">Spermidine/putrescine import ATP-binding protein PotA</fullName>
    </submittedName>
</protein>
<keyword evidence="5" id="KW-1185">Reference proteome</keyword>